<dbReference type="EMBL" id="JARKIK010000031">
    <property type="protein sequence ID" value="KAK8741124.1"/>
    <property type="molecule type" value="Genomic_DNA"/>
</dbReference>
<gene>
    <name evidence="2" type="ORF">OTU49_002505</name>
</gene>
<sequence>MEKKGKDDEAPRDFKPQVKDLLAHMDPMIYLAGTADNTSEMLSYLADMDPAFHKLQLVKNLRKGIREELSKAIEGHVENYLEEQKGKMRSENPIDFLVERIESDDVFNDFVKNVRTNMENSVQYITNHFDDEIVTGMFANDEDENTYNVSPNDSNESSLNSSLNQSGLLFLHPAQYHNIAKSLQNKKEMETLSDSLNILLAVTPGEPVMQDCWPEIKKGLRECLLDDVPEIFDK</sequence>
<dbReference type="AlphaFoldDB" id="A0AAW0XN27"/>
<name>A0AAW0XN27_CHEQU</name>
<organism evidence="2 3">
    <name type="scientific">Cherax quadricarinatus</name>
    <name type="common">Australian red claw crayfish</name>
    <dbReference type="NCBI Taxonomy" id="27406"/>
    <lineage>
        <taxon>Eukaryota</taxon>
        <taxon>Metazoa</taxon>
        <taxon>Ecdysozoa</taxon>
        <taxon>Arthropoda</taxon>
        <taxon>Crustacea</taxon>
        <taxon>Multicrustacea</taxon>
        <taxon>Malacostraca</taxon>
        <taxon>Eumalacostraca</taxon>
        <taxon>Eucarida</taxon>
        <taxon>Decapoda</taxon>
        <taxon>Pleocyemata</taxon>
        <taxon>Astacidea</taxon>
        <taxon>Parastacoidea</taxon>
        <taxon>Parastacidae</taxon>
        <taxon>Cherax</taxon>
    </lineage>
</organism>
<feature type="non-terminal residue" evidence="2">
    <location>
        <position position="234"/>
    </location>
</feature>
<evidence type="ECO:0000259" key="1">
    <source>
        <dbReference type="Pfam" id="PF23431"/>
    </source>
</evidence>
<evidence type="ECO:0000313" key="2">
    <source>
        <dbReference type="EMBL" id="KAK8741124.1"/>
    </source>
</evidence>
<evidence type="ECO:0000313" key="3">
    <source>
        <dbReference type="Proteomes" id="UP001445076"/>
    </source>
</evidence>
<feature type="domain" description="BROMI N-terminal" evidence="1">
    <location>
        <begin position="18"/>
        <end position="132"/>
    </location>
</feature>
<proteinExistence type="predicted"/>
<dbReference type="InterPro" id="IPR055391">
    <property type="entry name" value="BROMI_N"/>
</dbReference>
<comment type="caution">
    <text evidence="2">The sequence shown here is derived from an EMBL/GenBank/DDBJ whole genome shotgun (WGS) entry which is preliminary data.</text>
</comment>
<keyword evidence="3" id="KW-1185">Reference proteome</keyword>
<accession>A0AAW0XN27</accession>
<protein>
    <recommendedName>
        <fullName evidence="1">BROMI N-terminal domain-containing protein</fullName>
    </recommendedName>
</protein>
<reference evidence="2 3" key="1">
    <citation type="journal article" date="2024" name="BMC Genomics">
        <title>Genome assembly of redclaw crayfish (Cherax quadricarinatus) provides insights into its immune adaptation and hypoxia tolerance.</title>
        <authorList>
            <person name="Liu Z."/>
            <person name="Zheng J."/>
            <person name="Li H."/>
            <person name="Fang K."/>
            <person name="Wang S."/>
            <person name="He J."/>
            <person name="Zhou D."/>
            <person name="Weng S."/>
            <person name="Chi M."/>
            <person name="Gu Z."/>
            <person name="He J."/>
            <person name="Li F."/>
            <person name="Wang M."/>
        </authorList>
    </citation>
    <scope>NUCLEOTIDE SEQUENCE [LARGE SCALE GENOMIC DNA]</scope>
    <source>
        <strain evidence="2">ZL_2023a</strain>
    </source>
</reference>
<dbReference type="Pfam" id="PF23431">
    <property type="entry name" value="BROMI_N"/>
    <property type="match status" value="1"/>
</dbReference>
<dbReference type="Proteomes" id="UP001445076">
    <property type="component" value="Unassembled WGS sequence"/>
</dbReference>